<dbReference type="EMBL" id="AUWY01000091">
    <property type="protein sequence ID" value="EQB31734.1"/>
    <property type="molecule type" value="Genomic_DNA"/>
</dbReference>
<organism evidence="3 4">
    <name type="scientific">Sphingobium ummariense RL-3</name>
    <dbReference type="NCBI Taxonomy" id="1346791"/>
    <lineage>
        <taxon>Bacteria</taxon>
        <taxon>Pseudomonadati</taxon>
        <taxon>Pseudomonadota</taxon>
        <taxon>Alphaproteobacteria</taxon>
        <taxon>Sphingomonadales</taxon>
        <taxon>Sphingomonadaceae</taxon>
        <taxon>Sphingobium</taxon>
    </lineage>
</organism>
<dbReference type="Gene3D" id="3.90.1150.10">
    <property type="entry name" value="Aspartate Aminotransferase, domain 1"/>
    <property type="match status" value="1"/>
</dbReference>
<dbReference type="STRING" id="1346791.M529_13215"/>
<protein>
    <submittedName>
        <fullName evidence="3">Aminotransferase V</fullName>
    </submittedName>
</protein>
<dbReference type="PATRIC" id="fig|1346791.3.peg.2541"/>
<dbReference type="AlphaFoldDB" id="T0K4Y7"/>
<dbReference type="InterPro" id="IPR015422">
    <property type="entry name" value="PyrdxlP-dep_Trfase_small"/>
</dbReference>
<dbReference type="Pfam" id="PF00266">
    <property type="entry name" value="Aminotran_5"/>
    <property type="match status" value="1"/>
</dbReference>
<dbReference type="InterPro" id="IPR000192">
    <property type="entry name" value="Aminotrans_V_dom"/>
</dbReference>
<keyword evidence="4" id="KW-1185">Reference proteome</keyword>
<dbReference type="InterPro" id="IPR015421">
    <property type="entry name" value="PyrdxlP-dep_Trfase_major"/>
</dbReference>
<dbReference type="NCBIfam" id="TIGR01409">
    <property type="entry name" value="TAT_signal_seq"/>
    <property type="match status" value="1"/>
</dbReference>
<proteinExistence type="predicted"/>
<keyword evidence="3" id="KW-0032">Aminotransferase</keyword>
<dbReference type="PANTHER" id="PTHR43092">
    <property type="entry name" value="L-CYSTEINE DESULFHYDRASE"/>
    <property type="match status" value="1"/>
</dbReference>
<feature type="domain" description="Aminotransferase class V" evidence="2">
    <location>
        <begin position="91"/>
        <end position="406"/>
    </location>
</feature>
<sequence length="414" mass="44667">MVMQSSSSDISRRGLLGAAAAAGAALPLAARAAQAWPDIRGQFLLAPDLRYFNAANIGPAFRSAVAAHVRATQEFQANPSPQYREKYPVEADALRVRIGKRLGVTAQEIALVRNSSEANTVAVRGLALKEGDEVILTDHNHPSTMETWKLRAEREQLVLKILPVPVYAKSAQEVVDLFAAAITPRTRAIFLSHMSNVSGLIFPIAEIAKLTRPRGIWLHGDGAQSFGWLQLDLAALGVDSYSGSTHKWMMGPLEGGILYVRRESQPQLQPVMLSHGYWLTDPANLQTAQKYEILGQRDDPKLAAIAATLDAHEAIGEAEVERRTFSVAAAMRDMLLALPGAKLIGTTTPGLAGPVLTPTFPGKDVAAIRQMLWTKGRIVVAGSKADGQPTIRFSPHIYNGPDDIAAVADLLRSV</sequence>
<dbReference type="InterPro" id="IPR019546">
    <property type="entry name" value="TAT_signal_bac_arc"/>
</dbReference>
<dbReference type="GO" id="GO:0008483">
    <property type="term" value="F:transaminase activity"/>
    <property type="evidence" value="ECO:0007669"/>
    <property type="project" value="UniProtKB-KW"/>
</dbReference>
<dbReference type="InterPro" id="IPR006311">
    <property type="entry name" value="TAT_signal"/>
</dbReference>
<evidence type="ECO:0000256" key="1">
    <source>
        <dbReference type="ARBA" id="ARBA00022898"/>
    </source>
</evidence>
<comment type="caution">
    <text evidence="3">The sequence shown here is derived from an EMBL/GenBank/DDBJ whole genome shotgun (WGS) entry which is preliminary data.</text>
</comment>
<evidence type="ECO:0000313" key="3">
    <source>
        <dbReference type="EMBL" id="EQB31734.1"/>
    </source>
</evidence>
<dbReference type="Proteomes" id="UP000015523">
    <property type="component" value="Unassembled WGS sequence"/>
</dbReference>
<dbReference type="PANTHER" id="PTHR43092:SF6">
    <property type="entry name" value="BLR1280 PROTEIN"/>
    <property type="match status" value="1"/>
</dbReference>
<reference evidence="3 4" key="1">
    <citation type="journal article" date="2013" name="Genome Announc.">
        <title>Draft Genome Sequence of Sphingobium ummariense Strain RL-3, a Hexachlorocyclohexane-Degrading Bacterium.</title>
        <authorList>
            <person name="Kohli P."/>
            <person name="Dua A."/>
            <person name="Sangwan N."/>
            <person name="Oldach P."/>
            <person name="Khurana J.P."/>
            <person name="Lal R."/>
        </authorList>
    </citation>
    <scope>NUCLEOTIDE SEQUENCE [LARGE SCALE GENOMIC DNA]</scope>
    <source>
        <strain evidence="3 4">RL-3</strain>
    </source>
</reference>
<evidence type="ECO:0000259" key="2">
    <source>
        <dbReference type="Pfam" id="PF00266"/>
    </source>
</evidence>
<evidence type="ECO:0000313" key="4">
    <source>
        <dbReference type="Proteomes" id="UP000015523"/>
    </source>
</evidence>
<keyword evidence="3" id="KW-0808">Transferase</keyword>
<dbReference type="PROSITE" id="PS51318">
    <property type="entry name" value="TAT"/>
    <property type="match status" value="1"/>
</dbReference>
<dbReference type="InterPro" id="IPR015424">
    <property type="entry name" value="PyrdxlP-dep_Trfase"/>
</dbReference>
<gene>
    <name evidence="3" type="ORF">M529_13215</name>
</gene>
<name>T0K4Y7_9SPHN</name>
<dbReference type="SUPFAM" id="SSF53383">
    <property type="entry name" value="PLP-dependent transferases"/>
    <property type="match status" value="1"/>
</dbReference>
<dbReference type="Gene3D" id="3.40.640.10">
    <property type="entry name" value="Type I PLP-dependent aspartate aminotransferase-like (Major domain)"/>
    <property type="match status" value="1"/>
</dbReference>
<keyword evidence="1" id="KW-0663">Pyridoxal phosphate</keyword>
<accession>T0K4Y7</accession>
<dbReference type="eggNOG" id="COG0520">
    <property type="taxonomic scope" value="Bacteria"/>
</dbReference>